<dbReference type="GO" id="GO:0003677">
    <property type="term" value="F:DNA binding"/>
    <property type="evidence" value="ECO:0007669"/>
    <property type="project" value="UniProtKB-KW"/>
</dbReference>
<comment type="caution">
    <text evidence="3">The sequence shown here is derived from an EMBL/GenBank/DDBJ whole genome shotgun (WGS) entry which is preliminary data.</text>
</comment>
<dbReference type="PANTHER" id="PTHR33221">
    <property type="entry name" value="WINGED HELIX-TURN-HELIX TRANSCRIPTIONAL REGULATOR, RRF2 FAMILY"/>
    <property type="match status" value="1"/>
</dbReference>
<dbReference type="EMBL" id="BJZP01000037">
    <property type="protein sequence ID" value="GEO87357.1"/>
    <property type="molecule type" value="Genomic_DNA"/>
</dbReference>
<organism evidence="3 4">
    <name type="scientific">Ciceribacter naphthalenivorans</name>
    <dbReference type="NCBI Taxonomy" id="1118451"/>
    <lineage>
        <taxon>Bacteria</taxon>
        <taxon>Pseudomonadati</taxon>
        <taxon>Pseudomonadota</taxon>
        <taxon>Alphaproteobacteria</taxon>
        <taxon>Hyphomicrobiales</taxon>
        <taxon>Rhizobiaceae</taxon>
        <taxon>Ciceribacter</taxon>
    </lineage>
</organism>
<dbReference type="PANTHER" id="PTHR33221:SF4">
    <property type="entry name" value="HTH-TYPE TRANSCRIPTIONAL REPRESSOR NSRR"/>
    <property type="match status" value="1"/>
</dbReference>
<dbReference type="RefSeq" id="WP_147182172.1">
    <property type="nucleotide sequence ID" value="NZ_BJZP01000037.1"/>
</dbReference>
<proteinExistence type="predicted"/>
<evidence type="ECO:0000313" key="4">
    <source>
        <dbReference type="Proteomes" id="UP000321717"/>
    </source>
</evidence>
<dbReference type="AlphaFoldDB" id="A0A512HPI5"/>
<evidence type="ECO:0000313" key="3">
    <source>
        <dbReference type="EMBL" id="GEO87357.1"/>
    </source>
</evidence>
<dbReference type="Pfam" id="PF02082">
    <property type="entry name" value="Rrf2"/>
    <property type="match status" value="1"/>
</dbReference>
<gene>
    <name evidence="3" type="ORF">RNA01_42890</name>
</gene>
<dbReference type="OrthoDB" id="9795923at2"/>
<dbReference type="PROSITE" id="PS51197">
    <property type="entry name" value="HTH_RRF2_2"/>
    <property type="match status" value="1"/>
</dbReference>
<dbReference type="GO" id="GO:0005829">
    <property type="term" value="C:cytosol"/>
    <property type="evidence" value="ECO:0007669"/>
    <property type="project" value="TreeGrafter"/>
</dbReference>
<dbReference type="InterPro" id="IPR036390">
    <property type="entry name" value="WH_DNA-bd_sf"/>
</dbReference>
<reference evidence="3 4" key="1">
    <citation type="submission" date="2019-07" db="EMBL/GenBank/DDBJ databases">
        <title>Whole genome shotgun sequence of Rhizobium naphthalenivorans NBRC 107585.</title>
        <authorList>
            <person name="Hosoyama A."/>
            <person name="Uohara A."/>
            <person name="Ohji S."/>
            <person name="Ichikawa N."/>
        </authorList>
    </citation>
    <scope>NUCLEOTIDE SEQUENCE [LARGE SCALE GENOMIC DNA]</scope>
    <source>
        <strain evidence="3 4">NBRC 107585</strain>
    </source>
</reference>
<dbReference type="InterPro" id="IPR000944">
    <property type="entry name" value="Tscrpt_reg_Rrf2"/>
</dbReference>
<protein>
    <submittedName>
        <fullName evidence="3">Rrf2 family transcriptional regulator</fullName>
    </submittedName>
</protein>
<dbReference type="NCBIfam" id="TIGR00738">
    <property type="entry name" value="rrf2_super"/>
    <property type="match status" value="1"/>
</dbReference>
<accession>A0A512HPI5</accession>
<keyword evidence="4" id="KW-1185">Reference proteome</keyword>
<dbReference type="SUPFAM" id="SSF46785">
    <property type="entry name" value="Winged helix' DNA-binding domain"/>
    <property type="match status" value="1"/>
</dbReference>
<feature type="region of interest" description="Disordered" evidence="2">
    <location>
        <begin position="151"/>
        <end position="176"/>
    </location>
</feature>
<sequence>MRLTTRTNLAIRTLMFCAVNPHLTVRKSDIAAACNASENHLAQVVRTLGQHNFIDATRGRHGGLQLMRSPSEINIGAVFRVFEADLPFAECFSPANTCPLVDACWLRNAIHDAVEALYASLDKVRLSDLVEGNDGLTALLRFHAPPGCTRPGRDLPAGQGVASVEEAAARSPGRPA</sequence>
<keyword evidence="1" id="KW-0238">DNA-binding</keyword>
<dbReference type="Gene3D" id="1.10.10.10">
    <property type="entry name" value="Winged helix-like DNA-binding domain superfamily/Winged helix DNA-binding domain"/>
    <property type="match status" value="1"/>
</dbReference>
<evidence type="ECO:0000256" key="2">
    <source>
        <dbReference type="SAM" id="MobiDB-lite"/>
    </source>
</evidence>
<name>A0A512HPI5_9HYPH</name>
<dbReference type="GO" id="GO:0003700">
    <property type="term" value="F:DNA-binding transcription factor activity"/>
    <property type="evidence" value="ECO:0007669"/>
    <property type="project" value="TreeGrafter"/>
</dbReference>
<dbReference type="InterPro" id="IPR036388">
    <property type="entry name" value="WH-like_DNA-bd_sf"/>
</dbReference>
<evidence type="ECO:0000256" key="1">
    <source>
        <dbReference type="ARBA" id="ARBA00023125"/>
    </source>
</evidence>
<dbReference type="Proteomes" id="UP000321717">
    <property type="component" value="Unassembled WGS sequence"/>
</dbReference>